<reference evidence="1 2" key="1">
    <citation type="submission" date="2019-10" db="EMBL/GenBank/DDBJ databases">
        <title>Genomic and transcriptomic insights into the perfect genentic adaptation of a filamentous nitrogen-fixing cyanobacterium to rice fields.</title>
        <authorList>
            <person name="Chen Z."/>
        </authorList>
    </citation>
    <scope>NUCLEOTIDE SEQUENCE [LARGE SCALE GENOMIC DNA]</scope>
    <source>
        <strain evidence="1">CCNUC1</strain>
    </source>
</reference>
<protein>
    <submittedName>
        <fullName evidence="1">Uncharacterized protein</fullName>
    </submittedName>
</protein>
<evidence type="ECO:0000313" key="1">
    <source>
        <dbReference type="EMBL" id="QFS49654.1"/>
    </source>
</evidence>
<gene>
    <name evidence="1" type="ORF">GXM_07148</name>
</gene>
<evidence type="ECO:0000313" key="2">
    <source>
        <dbReference type="Proteomes" id="UP000326678"/>
    </source>
</evidence>
<sequence>MPELVPSLEALNEATQAFGLFLVPFDTDYWCSLLKDLLPPVEELVFGAVVAILISCISTYNPR</sequence>
<dbReference type="EMBL" id="CP045227">
    <property type="protein sequence ID" value="QFS49654.1"/>
    <property type="molecule type" value="Genomic_DNA"/>
</dbReference>
<dbReference type="RefSeq" id="WP_152590983.1">
    <property type="nucleotide sequence ID" value="NZ_CP045227.1"/>
</dbReference>
<dbReference type="Proteomes" id="UP000326678">
    <property type="component" value="Chromosome Gxm2"/>
</dbReference>
<dbReference type="AlphaFoldDB" id="A0A5P8WAM7"/>
<name>A0A5P8WAM7_9NOSO</name>
<accession>A0A5P8WAM7</accession>
<organism evidence="1 2">
    <name type="scientific">Nostoc sphaeroides CCNUC1</name>
    <dbReference type="NCBI Taxonomy" id="2653204"/>
    <lineage>
        <taxon>Bacteria</taxon>
        <taxon>Bacillati</taxon>
        <taxon>Cyanobacteriota</taxon>
        <taxon>Cyanophyceae</taxon>
        <taxon>Nostocales</taxon>
        <taxon>Nostocaceae</taxon>
        <taxon>Nostoc</taxon>
    </lineage>
</organism>
<dbReference type="KEGG" id="nsh:GXM_07148"/>
<keyword evidence="2" id="KW-1185">Reference proteome</keyword>
<proteinExistence type="predicted"/>